<dbReference type="InterPro" id="IPR013393">
    <property type="entry name" value="T3SS_HrpB4"/>
</dbReference>
<dbReference type="EMBL" id="LN651281">
    <property type="protein sequence ID" value="CEJ17222.1"/>
    <property type="molecule type" value="Genomic_DNA"/>
</dbReference>
<reference evidence="1" key="2">
    <citation type="submission" date="2022-04" db="EMBL/GenBank/DDBJ databases">
        <title>Genomic draft of R. solanacearum strain IPO1609, a phylotype IIB1/biovar 2/race 3 strain isolated from potato in Europe.</title>
        <authorList>
            <person name="Boucher C."/>
            <person name="Carrere S."/>
            <person name="Dossat C."/>
            <person name="Elbaz M."/>
            <person name="Genin S."/>
            <person name="Gouzy J."/>
            <person name="Prior P."/>
            <person name="Segurens B."/>
            <person name="Wincker P."/>
        </authorList>
    </citation>
    <scope>NUCLEOTIDE SEQUENCE</scope>
    <source>
        <strain evidence="1">IPO1609</strain>
    </source>
</reference>
<name>A0A7U7PR48_RALSL</name>
<organism evidence="1 2">
    <name type="scientific">Ralstonia solanacearum IPO1609</name>
    <dbReference type="NCBI Taxonomy" id="564066"/>
    <lineage>
        <taxon>Bacteria</taxon>
        <taxon>Pseudomonadati</taxon>
        <taxon>Pseudomonadota</taxon>
        <taxon>Betaproteobacteria</taxon>
        <taxon>Burkholderiales</taxon>
        <taxon>Burkholderiaceae</taxon>
        <taxon>Ralstonia</taxon>
        <taxon>Ralstonia solanacearum species complex</taxon>
    </lineage>
</organism>
<evidence type="ECO:0000313" key="2">
    <source>
        <dbReference type="Proteomes" id="UP000053470"/>
    </source>
</evidence>
<dbReference type="AlphaFoldDB" id="A0A7U7PR48"/>
<keyword evidence="2" id="KW-1185">Reference proteome</keyword>
<gene>
    <name evidence="1" type="primary">hrpH</name>
    <name evidence="1" type="ORF">RSIPO_03924</name>
</gene>
<dbReference type="Pfam" id="PF09502">
    <property type="entry name" value="HrpB4"/>
    <property type="match status" value="1"/>
</dbReference>
<sequence length="210" mass="22304">MTAAAAVMPDRADAMILRLLHAYQTRLQGLPHTLDKQAWLECAHGLPAAAVTWRAACDVLGLRSVAMQTLMERAHRLAVLEAGDLRRVLAGRALYPRRTALARCIDGGYLSRLNGAVGPALVSAMAARADWQPDAGGPLPAPELRALAQAGLVALVSDGWLTDPSLIRLMRMTIGVAPAGRVGPPALTPLSESFMAAVPSIYPELSWLFG</sequence>
<proteinExistence type="predicted"/>
<protein>
    <submittedName>
        <fullName evidence="1">Hrph protein</fullName>
    </submittedName>
</protein>
<accession>A0A7U7PR48</accession>
<reference evidence="1" key="1">
    <citation type="submission" date="2014-11" db="EMBL/GenBank/DDBJ databases">
        <authorList>
            <person name="Genoscope - CEA"/>
        </authorList>
    </citation>
    <scope>NUCLEOTIDE SEQUENCE</scope>
    <source>
        <strain evidence="1">IPO1609</strain>
    </source>
</reference>
<dbReference type="RefSeq" id="WP_003263741.1">
    <property type="nucleotide sequence ID" value="NZ_LN651281.1"/>
</dbReference>
<dbReference type="NCBIfam" id="TIGR02560">
    <property type="entry name" value="HrpB4"/>
    <property type="match status" value="1"/>
</dbReference>
<evidence type="ECO:0000313" key="1">
    <source>
        <dbReference type="EMBL" id="CEJ17222.1"/>
    </source>
</evidence>
<dbReference type="Proteomes" id="UP000053470">
    <property type="component" value="Unassembled WGS sequence"/>
</dbReference>